<organism evidence="2 3">
    <name type="scientific">Datura stramonium</name>
    <name type="common">Jimsonweed</name>
    <name type="synonym">Common thornapple</name>
    <dbReference type="NCBI Taxonomy" id="4076"/>
    <lineage>
        <taxon>Eukaryota</taxon>
        <taxon>Viridiplantae</taxon>
        <taxon>Streptophyta</taxon>
        <taxon>Embryophyta</taxon>
        <taxon>Tracheophyta</taxon>
        <taxon>Spermatophyta</taxon>
        <taxon>Magnoliopsida</taxon>
        <taxon>eudicotyledons</taxon>
        <taxon>Gunneridae</taxon>
        <taxon>Pentapetalae</taxon>
        <taxon>asterids</taxon>
        <taxon>lamiids</taxon>
        <taxon>Solanales</taxon>
        <taxon>Solanaceae</taxon>
        <taxon>Solanoideae</taxon>
        <taxon>Datureae</taxon>
        <taxon>Datura</taxon>
    </lineage>
</organism>
<feature type="transmembrane region" description="Helical" evidence="1">
    <location>
        <begin position="70"/>
        <end position="91"/>
    </location>
</feature>
<evidence type="ECO:0000313" key="3">
    <source>
        <dbReference type="Proteomes" id="UP000823775"/>
    </source>
</evidence>
<sequence>MANSKTRDGSAEWEDYKIGEIVAVINFLTKRSMVMSLAMSLTQTKIITTLAKNNYMCMPLYKSKKSFKTFGMVCVGIGWAWNHFAAASFLLTADAPRSLSYSRDCEESQGSD</sequence>
<proteinExistence type="predicted"/>
<keyword evidence="1" id="KW-0472">Membrane</keyword>
<name>A0ABS8SDT0_DATST</name>
<gene>
    <name evidence="2" type="ORF">HAX54_033868</name>
</gene>
<accession>A0ABS8SDT0</accession>
<keyword evidence="1" id="KW-0812">Transmembrane</keyword>
<dbReference type="Proteomes" id="UP000823775">
    <property type="component" value="Unassembled WGS sequence"/>
</dbReference>
<dbReference type="EMBL" id="JACEIK010000435">
    <property type="protein sequence ID" value="MCD7457008.1"/>
    <property type="molecule type" value="Genomic_DNA"/>
</dbReference>
<reference evidence="2 3" key="1">
    <citation type="journal article" date="2021" name="BMC Genomics">
        <title>Datura genome reveals duplications of psychoactive alkaloid biosynthetic genes and high mutation rate following tissue culture.</title>
        <authorList>
            <person name="Rajewski A."/>
            <person name="Carter-House D."/>
            <person name="Stajich J."/>
            <person name="Litt A."/>
        </authorList>
    </citation>
    <scope>NUCLEOTIDE SEQUENCE [LARGE SCALE GENOMIC DNA]</scope>
    <source>
        <strain evidence="2">AR-01</strain>
    </source>
</reference>
<keyword evidence="1" id="KW-1133">Transmembrane helix</keyword>
<evidence type="ECO:0000313" key="2">
    <source>
        <dbReference type="EMBL" id="MCD7457008.1"/>
    </source>
</evidence>
<evidence type="ECO:0000256" key="1">
    <source>
        <dbReference type="SAM" id="Phobius"/>
    </source>
</evidence>
<protein>
    <submittedName>
        <fullName evidence="2">Uncharacterized protein</fullName>
    </submittedName>
</protein>
<comment type="caution">
    <text evidence="2">The sequence shown here is derived from an EMBL/GenBank/DDBJ whole genome shotgun (WGS) entry which is preliminary data.</text>
</comment>
<keyword evidence="3" id="KW-1185">Reference proteome</keyword>